<dbReference type="GO" id="GO:0048472">
    <property type="term" value="F:threonine-phosphate decarboxylase activity"/>
    <property type="evidence" value="ECO:0007669"/>
    <property type="project" value="UniProtKB-EC"/>
</dbReference>
<dbReference type="Pfam" id="PF00155">
    <property type="entry name" value="Aminotran_1_2"/>
    <property type="match status" value="1"/>
</dbReference>
<keyword evidence="7 11" id="KW-0456">Lyase</keyword>
<evidence type="ECO:0000256" key="6">
    <source>
        <dbReference type="ARBA" id="ARBA00022898"/>
    </source>
</evidence>
<dbReference type="Gene3D" id="3.40.640.10">
    <property type="entry name" value="Type I PLP-dependent aspartate aminotransferase-like (Major domain)"/>
    <property type="match status" value="1"/>
</dbReference>
<dbReference type="InterPro" id="IPR004839">
    <property type="entry name" value="Aminotransferase_I/II_large"/>
</dbReference>
<dbReference type="PANTHER" id="PTHR42885">
    <property type="entry name" value="HISTIDINOL-PHOSPHATE AMINOTRANSFERASE-RELATED"/>
    <property type="match status" value="1"/>
</dbReference>
<accession>A0ABW0K844</accession>
<dbReference type="PROSITE" id="PS00105">
    <property type="entry name" value="AA_TRANSFER_CLASS_1"/>
    <property type="match status" value="1"/>
</dbReference>
<dbReference type="NCBIfam" id="TIGR01140">
    <property type="entry name" value="L_thr_O3P_dcar"/>
    <property type="match status" value="1"/>
</dbReference>
<proteinExistence type="predicted"/>
<comment type="caution">
    <text evidence="11">The sequence shown here is derived from an EMBL/GenBank/DDBJ whole genome shotgun (WGS) entry which is preliminary data.</text>
</comment>
<evidence type="ECO:0000259" key="10">
    <source>
        <dbReference type="Pfam" id="PF00155"/>
    </source>
</evidence>
<evidence type="ECO:0000256" key="5">
    <source>
        <dbReference type="ARBA" id="ARBA00022573"/>
    </source>
</evidence>
<evidence type="ECO:0000256" key="2">
    <source>
        <dbReference type="ARBA" id="ARBA00003444"/>
    </source>
</evidence>
<evidence type="ECO:0000313" key="12">
    <source>
        <dbReference type="Proteomes" id="UP001596044"/>
    </source>
</evidence>
<dbReference type="RefSeq" id="WP_270877603.1">
    <property type="nucleotide sequence ID" value="NZ_JAQFVF010000002.1"/>
</dbReference>
<dbReference type="InterPro" id="IPR015424">
    <property type="entry name" value="PyrdxlP-dep_Trfase"/>
</dbReference>
<dbReference type="InterPro" id="IPR015422">
    <property type="entry name" value="PyrdxlP-dep_Trfase_small"/>
</dbReference>
<keyword evidence="5" id="KW-0169">Cobalamin biosynthesis</keyword>
<gene>
    <name evidence="11" type="primary">cobD</name>
    <name evidence="11" type="ORF">ACFPOG_14870</name>
</gene>
<evidence type="ECO:0000256" key="7">
    <source>
        <dbReference type="ARBA" id="ARBA00023239"/>
    </source>
</evidence>
<comment type="pathway">
    <text evidence="3">Cofactor biosynthesis; adenosylcobalamin biosynthesis.</text>
</comment>
<organism evidence="11 12">
    <name type="scientific">Paenibacillus aestuarii</name>
    <dbReference type="NCBI Taxonomy" id="516965"/>
    <lineage>
        <taxon>Bacteria</taxon>
        <taxon>Bacillati</taxon>
        <taxon>Bacillota</taxon>
        <taxon>Bacilli</taxon>
        <taxon>Bacillales</taxon>
        <taxon>Paenibacillaceae</taxon>
        <taxon>Paenibacillus</taxon>
    </lineage>
</organism>
<feature type="domain" description="Aminotransferase class I/classII large" evidence="10">
    <location>
        <begin position="25"/>
        <end position="350"/>
    </location>
</feature>
<dbReference type="PANTHER" id="PTHR42885:SF1">
    <property type="entry name" value="THREONINE-PHOSPHATE DECARBOXYLASE"/>
    <property type="match status" value="1"/>
</dbReference>
<name>A0ABW0K844_9BACL</name>
<dbReference type="EMBL" id="JBHSMJ010000020">
    <property type="protein sequence ID" value="MFC5449550.1"/>
    <property type="molecule type" value="Genomic_DNA"/>
</dbReference>
<evidence type="ECO:0000256" key="3">
    <source>
        <dbReference type="ARBA" id="ARBA00004953"/>
    </source>
</evidence>
<evidence type="ECO:0000256" key="4">
    <source>
        <dbReference type="ARBA" id="ARBA00012285"/>
    </source>
</evidence>
<dbReference type="SUPFAM" id="SSF53383">
    <property type="entry name" value="PLP-dependent transferases"/>
    <property type="match status" value="1"/>
</dbReference>
<comment type="catalytic activity">
    <reaction evidence="9">
        <text>O-phospho-L-threonine + H(+) = (R)-1-aminopropan-2-yl phosphate + CO2</text>
        <dbReference type="Rhea" id="RHEA:11492"/>
        <dbReference type="ChEBI" id="CHEBI:15378"/>
        <dbReference type="ChEBI" id="CHEBI:16526"/>
        <dbReference type="ChEBI" id="CHEBI:58563"/>
        <dbReference type="ChEBI" id="CHEBI:58675"/>
        <dbReference type="EC" id="4.1.1.81"/>
    </reaction>
</comment>
<evidence type="ECO:0000256" key="8">
    <source>
        <dbReference type="ARBA" id="ARBA00029996"/>
    </source>
</evidence>
<protein>
    <recommendedName>
        <fullName evidence="4">threonine-phosphate decarboxylase</fullName>
        <ecNumber evidence="4">4.1.1.81</ecNumber>
    </recommendedName>
    <alternativeName>
        <fullName evidence="8">L-threonine-O-3-phosphate decarboxylase</fullName>
    </alternativeName>
</protein>
<evidence type="ECO:0000256" key="9">
    <source>
        <dbReference type="ARBA" id="ARBA00048531"/>
    </source>
</evidence>
<dbReference type="Proteomes" id="UP001596044">
    <property type="component" value="Unassembled WGS sequence"/>
</dbReference>
<dbReference type="InterPro" id="IPR004838">
    <property type="entry name" value="NHTrfase_class1_PyrdxlP-BS"/>
</dbReference>
<dbReference type="InterPro" id="IPR015421">
    <property type="entry name" value="PyrdxlP-dep_Trfase_major"/>
</dbReference>
<dbReference type="CDD" id="cd00609">
    <property type="entry name" value="AAT_like"/>
    <property type="match status" value="1"/>
</dbReference>
<sequence length="373" mass="41751">MLERYGHGGDLWTAEETFGRPKEQFLDFSSNMNPLGPPAIVADIFREHWRDIVKYPDPAVRELRHKLAHRYKVPVESILVGNGAAELIDLTVRVLKPGVTALARPSFSEYEEAVVKTGGRIHEVPLHERHSYVLQADDAENACQASDLLFLGHPNNPTGRLIPKPLLDHLAKSSRQLVIDEAFMDFVPHEEQVSMLQRAASSRNVFVIRSMTKFYAIPGIRLGFMVAHPDWIKRIKALQVQWSVNDIAQRIGCGVLDDEGFEQESRRWLETEKSWLIGELAGLGLDVVPSEVNFVLFAFPASMGITVKQAQLYMGRQGILIRDASLFAGLNERYVRVAVRLREDNERLIRGLADMLQQLGASASDEGHAGGGL</sequence>
<comment type="function">
    <text evidence="2">Decarboxylates L-threonine-O-3-phosphate to yield (R)-1-amino-2-propanol O-2-phosphate, the precursor for the linkage between the nucleotide loop and the corrin ring in cobalamin.</text>
</comment>
<evidence type="ECO:0000313" key="11">
    <source>
        <dbReference type="EMBL" id="MFC5449550.1"/>
    </source>
</evidence>
<reference evidence="12" key="1">
    <citation type="journal article" date="2019" name="Int. J. Syst. Evol. Microbiol.">
        <title>The Global Catalogue of Microorganisms (GCM) 10K type strain sequencing project: providing services to taxonomists for standard genome sequencing and annotation.</title>
        <authorList>
            <consortium name="The Broad Institute Genomics Platform"/>
            <consortium name="The Broad Institute Genome Sequencing Center for Infectious Disease"/>
            <person name="Wu L."/>
            <person name="Ma J."/>
        </authorList>
    </citation>
    <scope>NUCLEOTIDE SEQUENCE [LARGE SCALE GENOMIC DNA]</scope>
    <source>
        <strain evidence="12">KACC 11904</strain>
    </source>
</reference>
<comment type="cofactor">
    <cofactor evidence="1">
        <name>pyridoxal 5'-phosphate</name>
        <dbReference type="ChEBI" id="CHEBI:597326"/>
    </cofactor>
</comment>
<dbReference type="EC" id="4.1.1.81" evidence="4"/>
<evidence type="ECO:0000256" key="1">
    <source>
        <dbReference type="ARBA" id="ARBA00001933"/>
    </source>
</evidence>
<keyword evidence="12" id="KW-1185">Reference proteome</keyword>
<dbReference type="InterPro" id="IPR005860">
    <property type="entry name" value="CobD"/>
</dbReference>
<keyword evidence="6" id="KW-0663">Pyridoxal phosphate</keyword>
<dbReference type="Gene3D" id="3.90.1150.10">
    <property type="entry name" value="Aspartate Aminotransferase, domain 1"/>
    <property type="match status" value="1"/>
</dbReference>